<dbReference type="GO" id="GO:0006808">
    <property type="term" value="P:regulation of nitrogen utilization"/>
    <property type="evidence" value="ECO:0007669"/>
    <property type="project" value="UniProtKB-UniRule"/>
</dbReference>
<evidence type="ECO:0000259" key="8">
    <source>
        <dbReference type="PROSITE" id="PS51671"/>
    </source>
</evidence>
<dbReference type="CDD" id="cd04900">
    <property type="entry name" value="ACT_UUR-like_1"/>
    <property type="match status" value="1"/>
</dbReference>
<evidence type="ECO:0000256" key="4">
    <source>
        <dbReference type="ARBA" id="ARBA00022801"/>
    </source>
</evidence>
<evidence type="ECO:0000313" key="11">
    <source>
        <dbReference type="Proteomes" id="UP000510822"/>
    </source>
</evidence>
<dbReference type="CDD" id="cd00077">
    <property type="entry name" value="HDc"/>
    <property type="match status" value="1"/>
</dbReference>
<dbReference type="Pfam" id="PF01909">
    <property type="entry name" value="NTP_transf_2"/>
    <property type="match status" value="1"/>
</dbReference>
<dbReference type="SUPFAM" id="SSF55021">
    <property type="entry name" value="ACT-like"/>
    <property type="match status" value="2"/>
</dbReference>
<dbReference type="EC" id="3.1.4.-" evidence="7"/>
<dbReference type="SUPFAM" id="SSF81301">
    <property type="entry name" value="Nucleotidyltransferase"/>
    <property type="match status" value="1"/>
</dbReference>
<dbReference type="Gene3D" id="3.30.70.260">
    <property type="match status" value="1"/>
</dbReference>
<dbReference type="Gene3D" id="1.10.3090.10">
    <property type="entry name" value="cca-adding enzyme, domain 2"/>
    <property type="match status" value="1"/>
</dbReference>
<feature type="domain" description="ACT" evidence="8">
    <location>
        <begin position="788"/>
        <end position="858"/>
    </location>
</feature>
<dbReference type="CDD" id="cd05401">
    <property type="entry name" value="NT_GlnE_GlnD_like"/>
    <property type="match status" value="1"/>
</dbReference>
<keyword evidence="6 7" id="KW-0511">Multifunctional enzyme</keyword>
<dbReference type="HAMAP" id="MF_00277">
    <property type="entry name" value="PII_uridylyl_transf"/>
    <property type="match status" value="1"/>
</dbReference>
<dbReference type="PROSITE" id="PS51671">
    <property type="entry name" value="ACT"/>
    <property type="match status" value="2"/>
</dbReference>
<proteinExistence type="inferred from homology"/>
<name>A0A7D5Z909_9NEIS</name>
<sequence>MRSVTAIRESYATAKAALRERFNIPSKAAPLLNALAKLTDATLVELWDRHEFTNEVLLAAVGGYGRGELYPSSDIDLLILLPDQPSPALLEKLEIFVGELWDIGLEVGHSVRTIADCLNEAERDITVQTALLETRVLVGDSERFAEFMDTVHRHIDPKEFFDAKLIEQQARYGKFQNATYKLEPNIKEAPGGLRDLHLIGWIAASQRLGRDWHALAALGMLTHEENQKLCEAERVLRTYRIALHWRARRREDRILFDYQHPLAKEFGFDDLSAAGRITQRASEALMAEYYLAARIVTQLVPVLVQALRARIFSFIGRQTIQICNDFQIRDDLLEITDPALFERKPESILALFLHFEQRREARDIAPETLRALWHARHKIDDDFLANPHNRQLFIALFREPRGLTRILRRMNQYGVLGRYIPEFGDIVGRMQHDLFHVYTVDEHTLMVLRNVRRFAVPAFTHEYPLCSRLLEEFERPEVLYLAALFHDIGKGRGGDHSQLGAAITRTWVDAHPLPADDRDLIVWLVTHHLTMSSIAQKQDVYDPDVIAEFAALVKDQRHLNALYLLTVADIRGTSPKVWNAWKAKLLEDLFKGTARYLNSQNITAHSWLNERQDEALRLLRLYGFREDAHQPFWKLLDTVYFLRHDARDIAWHTRVLLNRMNADEPTVKAKLSESGEGLQVVVYTLDQPDLFAQICSFFERAGYSIFDAHIHTTTHGYALDTFYVFIPDGLGTSYRDLINYVEYELAQRILKKLPLQAAPTARLSRQQKHFPVQTHVQIRADEKGKYYILSIVAGDRPGLLSTIARILASNRIEIQSAKIMTLGERAEDNFLISGSVLGDERARLQIENDLLQALSPQN</sequence>
<evidence type="ECO:0000256" key="1">
    <source>
        <dbReference type="ARBA" id="ARBA00022679"/>
    </source>
</evidence>
<dbReference type="Pfam" id="PF01966">
    <property type="entry name" value="HD"/>
    <property type="match status" value="1"/>
</dbReference>
<dbReference type="CDD" id="cd04899">
    <property type="entry name" value="ACT_ACR-UUR-like_2"/>
    <property type="match status" value="1"/>
</dbReference>
<dbReference type="InterPro" id="IPR013546">
    <property type="entry name" value="PII_UdlTrfase/GS_AdlTrfase"/>
</dbReference>
<evidence type="ECO:0000259" key="9">
    <source>
        <dbReference type="PROSITE" id="PS51831"/>
    </source>
</evidence>
<keyword evidence="4 7" id="KW-0378">Hydrolase</keyword>
<dbReference type="EC" id="2.7.7.59" evidence="7"/>
<feature type="domain" description="ACT" evidence="8">
    <location>
        <begin position="679"/>
        <end position="759"/>
    </location>
</feature>
<dbReference type="InterPro" id="IPR002912">
    <property type="entry name" value="ACT_dom"/>
</dbReference>
<dbReference type="SMART" id="SM00471">
    <property type="entry name" value="HDc"/>
    <property type="match status" value="1"/>
</dbReference>
<dbReference type="RefSeq" id="WP_180306819.1">
    <property type="nucleotide sequence ID" value="NZ_CP058952.1"/>
</dbReference>
<comment type="function">
    <text evidence="7">Modifies, by uridylylation and deuridylylation, the PII regulatory proteins (GlnB and homologs), in response to the nitrogen status of the cell that GlnD senses through the glutamine level. Under low glutamine levels, catalyzes the conversion of the PII proteins and UTP to PII-UMP and PPi, while under higher glutamine levels, GlnD hydrolyzes PII-UMP to PII and UMP (deuridylylation). Thus, controls uridylylation state and activity of the PII proteins, and plays an important role in the regulation of nitrogen metabolism.</text>
</comment>
<dbReference type="PANTHER" id="PTHR47320">
    <property type="entry name" value="BIFUNCTIONAL URIDYLYLTRANSFERASE/URIDYLYL-REMOVING ENZYME"/>
    <property type="match status" value="1"/>
</dbReference>
<evidence type="ECO:0000256" key="6">
    <source>
        <dbReference type="ARBA" id="ARBA00023268"/>
    </source>
</evidence>
<dbReference type="InterPro" id="IPR043519">
    <property type="entry name" value="NT_sf"/>
</dbReference>
<dbReference type="InterPro" id="IPR003607">
    <property type="entry name" value="HD/PDEase_dom"/>
</dbReference>
<dbReference type="AlphaFoldDB" id="A0A7D5Z909"/>
<dbReference type="PANTHER" id="PTHR47320:SF1">
    <property type="entry name" value="BIFUNCTIONAL URIDYLYLTRANSFERASE_URIDYLYL-REMOVING ENZYME"/>
    <property type="match status" value="1"/>
</dbReference>
<evidence type="ECO:0000256" key="7">
    <source>
        <dbReference type="HAMAP-Rule" id="MF_00277"/>
    </source>
</evidence>
<reference evidence="10 11" key="1">
    <citation type="journal article" date="2016" name="Int. J. Syst. Evol. Microbiol.">
        <title>Chitinibacter fontanus sp. nov., isolated from a spring.</title>
        <authorList>
            <person name="Sheu S.Y."/>
            <person name="Li Y.S."/>
            <person name="Young C.C."/>
            <person name="Chen W.M."/>
        </authorList>
    </citation>
    <scope>NUCLEOTIDE SEQUENCE [LARGE SCALE GENOMIC DNA]</scope>
    <source>
        <strain evidence="10 11">STM-7</strain>
    </source>
</reference>
<dbReference type="GO" id="GO:0008081">
    <property type="term" value="F:phosphoric diester hydrolase activity"/>
    <property type="evidence" value="ECO:0007669"/>
    <property type="project" value="UniProtKB-UniRule"/>
</dbReference>
<gene>
    <name evidence="7" type="primary">glnD</name>
    <name evidence="10" type="ORF">HZU75_15125</name>
</gene>
<keyword evidence="3" id="KW-0677">Repeat</keyword>
<dbReference type="Proteomes" id="UP000510822">
    <property type="component" value="Chromosome"/>
</dbReference>
<dbReference type="SUPFAM" id="SSF81593">
    <property type="entry name" value="Nucleotidyltransferase substrate binding subunit/domain"/>
    <property type="match status" value="1"/>
</dbReference>
<organism evidence="10 11">
    <name type="scientific">Chitinibacter fontanus</name>
    <dbReference type="NCBI Taxonomy" id="1737446"/>
    <lineage>
        <taxon>Bacteria</taxon>
        <taxon>Pseudomonadati</taxon>
        <taxon>Pseudomonadota</taxon>
        <taxon>Betaproteobacteria</taxon>
        <taxon>Neisseriales</taxon>
        <taxon>Chitinibacteraceae</taxon>
        <taxon>Chitinibacter</taxon>
    </lineage>
</organism>
<dbReference type="GO" id="GO:0008773">
    <property type="term" value="F:[protein-PII] uridylyltransferase activity"/>
    <property type="evidence" value="ECO:0007669"/>
    <property type="project" value="UniProtKB-UniRule"/>
</dbReference>
<dbReference type="NCBIfam" id="NF002837">
    <property type="entry name" value="PRK03059.1"/>
    <property type="match status" value="1"/>
</dbReference>
<feature type="region of interest" description="Uridylyltransferase" evidence="7">
    <location>
        <begin position="1"/>
        <end position="322"/>
    </location>
</feature>
<dbReference type="Pfam" id="PF01842">
    <property type="entry name" value="ACT"/>
    <property type="match status" value="1"/>
</dbReference>
<comment type="similarity">
    <text evidence="7">Belongs to the GlnD family.</text>
</comment>
<evidence type="ECO:0000256" key="3">
    <source>
        <dbReference type="ARBA" id="ARBA00022737"/>
    </source>
</evidence>
<dbReference type="PROSITE" id="PS51831">
    <property type="entry name" value="HD"/>
    <property type="match status" value="1"/>
</dbReference>
<evidence type="ECO:0000313" key="10">
    <source>
        <dbReference type="EMBL" id="QLI82743.1"/>
    </source>
</evidence>
<dbReference type="InterPro" id="IPR006674">
    <property type="entry name" value="HD_domain"/>
</dbReference>
<comment type="caution">
    <text evidence="7">Lacks conserved residue(s) required for the propagation of feature annotation.</text>
</comment>
<dbReference type="Pfam" id="PF08335">
    <property type="entry name" value="GlnD_UR_UTase"/>
    <property type="match status" value="1"/>
</dbReference>
<dbReference type="KEGG" id="cfon:HZU75_15125"/>
<dbReference type="EMBL" id="CP058952">
    <property type="protein sequence ID" value="QLI82743.1"/>
    <property type="molecule type" value="Genomic_DNA"/>
</dbReference>
<keyword evidence="1 7" id="KW-0808">Transferase</keyword>
<comment type="catalytic activity">
    <reaction evidence="7">
        <text>[protein-PII]-uridylyl-L-tyrosine + H2O = [protein-PII]-L-tyrosine + UMP + H(+)</text>
        <dbReference type="Rhea" id="RHEA:48600"/>
        <dbReference type="Rhea" id="RHEA-COMP:12147"/>
        <dbReference type="Rhea" id="RHEA-COMP:12148"/>
        <dbReference type="ChEBI" id="CHEBI:15377"/>
        <dbReference type="ChEBI" id="CHEBI:15378"/>
        <dbReference type="ChEBI" id="CHEBI:46858"/>
        <dbReference type="ChEBI" id="CHEBI:57865"/>
        <dbReference type="ChEBI" id="CHEBI:90602"/>
    </reaction>
</comment>
<comment type="domain">
    <text evidence="7">Has four distinct domains: an N-terminal nucleotidyltransferase (NT) domain responsible for UTase activity, a central HD domain that encodes UR activity, and two C-terminal ACT domains that seem to have a role in glutamine sensing.</text>
</comment>
<feature type="domain" description="HD" evidence="9">
    <location>
        <begin position="440"/>
        <end position="562"/>
    </location>
</feature>
<dbReference type="NCBIfam" id="TIGR01693">
    <property type="entry name" value="UTase_glnD"/>
    <property type="match status" value="1"/>
</dbReference>
<keyword evidence="11" id="KW-1185">Reference proteome</keyword>
<evidence type="ECO:0000256" key="5">
    <source>
        <dbReference type="ARBA" id="ARBA00022842"/>
    </source>
</evidence>
<keyword evidence="5 7" id="KW-0460">Magnesium</keyword>
<comment type="catalytic activity">
    <reaction evidence="7">
        <text>[protein-PII]-L-tyrosine + UTP = [protein-PII]-uridylyl-L-tyrosine + diphosphate</text>
        <dbReference type="Rhea" id="RHEA:13673"/>
        <dbReference type="Rhea" id="RHEA-COMP:12147"/>
        <dbReference type="Rhea" id="RHEA-COMP:12148"/>
        <dbReference type="ChEBI" id="CHEBI:33019"/>
        <dbReference type="ChEBI" id="CHEBI:46398"/>
        <dbReference type="ChEBI" id="CHEBI:46858"/>
        <dbReference type="ChEBI" id="CHEBI:90602"/>
        <dbReference type="EC" id="2.7.7.59"/>
    </reaction>
</comment>
<dbReference type="InterPro" id="IPR045865">
    <property type="entry name" value="ACT-like_dom_sf"/>
</dbReference>
<accession>A0A7D5Z909</accession>
<dbReference type="PIRSF" id="PIRSF006288">
    <property type="entry name" value="PII_uridyltransf"/>
    <property type="match status" value="1"/>
</dbReference>
<dbReference type="InterPro" id="IPR002934">
    <property type="entry name" value="Polymerase_NTP_transf_dom"/>
</dbReference>
<evidence type="ECO:0000256" key="2">
    <source>
        <dbReference type="ARBA" id="ARBA00022695"/>
    </source>
</evidence>
<comment type="activity regulation">
    <text evidence="7">Uridylyltransferase (UTase) activity is inhibited by glutamine, while glutamine activates uridylyl-removing (UR) activity.</text>
</comment>
<keyword evidence="2 7" id="KW-0548">Nucleotidyltransferase</keyword>
<dbReference type="SUPFAM" id="SSF109604">
    <property type="entry name" value="HD-domain/PDEase-like"/>
    <property type="match status" value="1"/>
</dbReference>
<dbReference type="InterPro" id="IPR010043">
    <property type="entry name" value="UTase/UR"/>
</dbReference>
<comment type="cofactor">
    <cofactor evidence="7">
        <name>Mg(2+)</name>
        <dbReference type="ChEBI" id="CHEBI:18420"/>
    </cofactor>
</comment>
<protein>
    <recommendedName>
        <fullName evidence="7">Bifunctional uridylyltransferase/uridylyl-removing enzyme</fullName>
        <shortName evidence="7">UTase/UR</shortName>
    </recommendedName>
    <alternativeName>
        <fullName evidence="7">Bifunctional [protein-PII] modification enzyme</fullName>
    </alternativeName>
    <alternativeName>
        <fullName evidence="7">Bifunctional nitrogen sensor protein</fullName>
    </alternativeName>
    <domain>
        <recommendedName>
            <fullName evidence="7">[Protein-PII] uridylyltransferase</fullName>
            <shortName evidence="7">PII uridylyltransferase</shortName>
            <shortName evidence="7">UTase</shortName>
            <ecNumber evidence="7">2.7.7.59</ecNumber>
        </recommendedName>
    </domain>
    <domain>
        <recommendedName>
            <fullName evidence="7">[Protein-PII]-UMP uridylyl-removing enzyme</fullName>
            <shortName evidence="7">UR</shortName>
            <ecNumber evidence="7">3.1.4.-</ecNumber>
        </recommendedName>
    </domain>
</protein>